<protein>
    <submittedName>
        <fullName evidence="1">Uncharacterized protein</fullName>
    </submittedName>
</protein>
<proteinExistence type="predicted"/>
<evidence type="ECO:0000313" key="1">
    <source>
        <dbReference type="EMBL" id="KAH9292691.1"/>
    </source>
</evidence>
<keyword evidence="2" id="KW-1185">Reference proteome</keyword>
<gene>
    <name evidence="1" type="ORF">KI387_042126</name>
</gene>
<dbReference type="AlphaFoldDB" id="A0AA38F8D5"/>
<accession>A0AA38F8D5</accession>
<evidence type="ECO:0000313" key="2">
    <source>
        <dbReference type="Proteomes" id="UP000824469"/>
    </source>
</evidence>
<organism evidence="1 2">
    <name type="scientific">Taxus chinensis</name>
    <name type="common">Chinese yew</name>
    <name type="synonym">Taxus wallichiana var. chinensis</name>
    <dbReference type="NCBI Taxonomy" id="29808"/>
    <lineage>
        <taxon>Eukaryota</taxon>
        <taxon>Viridiplantae</taxon>
        <taxon>Streptophyta</taxon>
        <taxon>Embryophyta</taxon>
        <taxon>Tracheophyta</taxon>
        <taxon>Spermatophyta</taxon>
        <taxon>Pinopsida</taxon>
        <taxon>Pinidae</taxon>
        <taxon>Conifers II</taxon>
        <taxon>Cupressales</taxon>
        <taxon>Taxaceae</taxon>
        <taxon>Taxus</taxon>
    </lineage>
</organism>
<comment type="caution">
    <text evidence="1">The sequence shown here is derived from an EMBL/GenBank/DDBJ whole genome shotgun (WGS) entry which is preliminary data.</text>
</comment>
<feature type="non-terminal residue" evidence="1">
    <location>
        <position position="1"/>
    </location>
</feature>
<dbReference type="EMBL" id="JAHRHJ020002552">
    <property type="protein sequence ID" value="KAH9292691.1"/>
    <property type="molecule type" value="Genomic_DNA"/>
</dbReference>
<dbReference type="Proteomes" id="UP000824469">
    <property type="component" value="Unassembled WGS sequence"/>
</dbReference>
<sequence>VLQVVKIWTANPNLGSHAQAASKSVMTVAQISWETTHYQAKASKEAFKHYFSGTPLPANGICASQETYLDSHPSFQIVSPCKVSVQGCRSLTRIQRKKNMCLKMMSFPAW</sequence>
<reference evidence="1 2" key="1">
    <citation type="journal article" date="2021" name="Nat. Plants">
        <title>The Taxus genome provides insights into paclitaxel biosynthesis.</title>
        <authorList>
            <person name="Xiong X."/>
            <person name="Gou J."/>
            <person name="Liao Q."/>
            <person name="Li Y."/>
            <person name="Zhou Q."/>
            <person name="Bi G."/>
            <person name="Li C."/>
            <person name="Du R."/>
            <person name="Wang X."/>
            <person name="Sun T."/>
            <person name="Guo L."/>
            <person name="Liang H."/>
            <person name="Lu P."/>
            <person name="Wu Y."/>
            <person name="Zhang Z."/>
            <person name="Ro D.K."/>
            <person name="Shang Y."/>
            <person name="Huang S."/>
            <person name="Yan J."/>
        </authorList>
    </citation>
    <scope>NUCLEOTIDE SEQUENCE [LARGE SCALE GENOMIC DNA]</scope>
    <source>
        <strain evidence="1">Ta-2019</strain>
    </source>
</reference>
<name>A0AA38F8D5_TAXCH</name>